<dbReference type="SUPFAM" id="SSF53756">
    <property type="entry name" value="UDP-Glycosyltransferase/glycogen phosphorylase"/>
    <property type="match status" value="1"/>
</dbReference>
<dbReference type="PANTHER" id="PTHR45947:SF3">
    <property type="entry name" value="SULFOQUINOVOSYL TRANSFERASE SQD2"/>
    <property type="match status" value="1"/>
</dbReference>
<evidence type="ECO:0000259" key="1">
    <source>
        <dbReference type="Pfam" id="PF00534"/>
    </source>
</evidence>
<gene>
    <name evidence="2" type="ORF">IRI77_01440</name>
</gene>
<dbReference type="InterPro" id="IPR001296">
    <property type="entry name" value="Glyco_trans_1"/>
</dbReference>
<accession>A0A7S7NRU4</accession>
<dbReference type="EMBL" id="CP063849">
    <property type="protein sequence ID" value="QOY88653.1"/>
    <property type="molecule type" value="Genomic_DNA"/>
</dbReference>
<keyword evidence="3" id="KW-1185">Reference proteome</keyword>
<evidence type="ECO:0000313" key="3">
    <source>
        <dbReference type="Proteomes" id="UP000593892"/>
    </source>
</evidence>
<evidence type="ECO:0000313" key="2">
    <source>
        <dbReference type="EMBL" id="QOY88653.1"/>
    </source>
</evidence>
<reference evidence="2 3" key="1">
    <citation type="submission" date="2020-10" db="EMBL/GenBank/DDBJ databases">
        <title>Complete genome sequence of Paludibaculum fermentans P105T, a facultatively anaerobic acidobacterium capable of dissimilatory Fe(III) reduction.</title>
        <authorList>
            <person name="Dedysh S.N."/>
            <person name="Beletsky A.V."/>
            <person name="Kulichevskaya I.S."/>
            <person name="Mardanov A.V."/>
            <person name="Ravin N.V."/>
        </authorList>
    </citation>
    <scope>NUCLEOTIDE SEQUENCE [LARGE SCALE GENOMIC DNA]</scope>
    <source>
        <strain evidence="2 3">P105</strain>
    </source>
</reference>
<dbReference type="GO" id="GO:0016757">
    <property type="term" value="F:glycosyltransferase activity"/>
    <property type="evidence" value="ECO:0007669"/>
    <property type="project" value="InterPro"/>
</dbReference>
<name>A0A7S7NRU4_PALFE</name>
<dbReference type="PANTHER" id="PTHR45947">
    <property type="entry name" value="SULFOQUINOVOSYL TRANSFERASE SQD2"/>
    <property type="match status" value="1"/>
</dbReference>
<dbReference type="Gene3D" id="3.40.50.2000">
    <property type="entry name" value="Glycogen Phosphorylase B"/>
    <property type="match status" value="2"/>
</dbReference>
<sequence>MTIERVLYCAAHGGFGGQASPLGGGAAVSNLLLDEWARTRPFQVELISPAILGADAPSGRQLVEFDERQYAAFCESFRAASTQAVMRADPRSSSVLVNDISEGPDFAALQRAGFHVVTVYHVDVVAYISAIYLKDRISPRGLTRFWELMRSLRLDRVAPVILRLIFAQQRASLRYSAAVAVPSSGMKDILLECYPETPPERIHVLPWGAPPRFGPQEAAREAAAGLRREFNVPAEAQVLLCLSRISPEKGQDTLLEALIEAERHGRLPQRPLWLFLCGEPAFMHGRRHMERLQQLAARLRQVKVVFPGYMSGLRKQAAFHMSDLYVFPSRHESYGLTLMEALSEGLPAVCLEHQGSREVMTPQVGVMLREHERNQLWPAISALLADDDRRQNMALAARELADARPFAVSAATLAGFLRG</sequence>
<dbReference type="RefSeq" id="WP_194450315.1">
    <property type="nucleotide sequence ID" value="NZ_CP063849.1"/>
</dbReference>
<dbReference type="InterPro" id="IPR050194">
    <property type="entry name" value="Glycosyltransferase_grp1"/>
</dbReference>
<dbReference type="AlphaFoldDB" id="A0A7S7NRU4"/>
<protein>
    <submittedName>
        <fullName evidence="2">Glycosyltransferase family 4 protein</fullName>
    </submittedName>
</protein>
<keyword evidence="2" id="KW-0808">Transferase</keyword>
<dbReference type="Pfam" id="PF00534">
    <property type="entry name" value="Glycos_transf_1"/>
    <property type="match status" value="1"/>
</dbReference>
<dbReference type="CDD" id="cd03801">
    <property type="entry name" value="GT4_PimA-like"/>
    <property type="match status" value="1"/>
</dbReference>
<feature type="domain" description="Glycosyl transferase family 1" evidence="1">
    <location>
        <begin position="227"/>
        <end position="399"/>
    </location>
</feature>
<proteinExistence type="predicted"/>
<organism evidence="2 3">
    <name type="scientific">Paludibaculum fermentans</name>
    <dbReference type="NCBI Taxonomy" id="1473598"/>
    <lineage>
        <taxon>Bacteria</taxon>
        <taxon>Pseudomonadati</taxon>
        <taxon>Acidobacteriota</taxon>
        <taxon>Terriglobia</taxon>
        <taxon>Bryobacterales</taxon>
        <taxon>Bryobacteraceae</taxon>
        <taxon>Paludibaculum</taxon>
    </lineage>
</organism>
<dbReference type="KEGG" id="pfer:IRI77_01440"/>
<dbReference type="Proteomes" id="UP000593892">
    <property type="component" value="Chromosome"/>
</dbReference>